<proteinExistence type="predicted"/>
<dbReference type="Gene3D" id="1.10.246.140">
    <property type="match status" value="1"/>
</dbReference>
<sequence length="144" mass="15213">MSTTRKIPLTSKSSYATDEQVANDLRAALVANASIPTIQQTLHDELQRTGWSANLRAYVTKLMRSGECTNYDQLMDKVLNEALNGLNGPDKVGVGAAAAAPGNATTTTATTADPGLRIPDSVKERGVKVVGKELAKVADIEGED</sequence>
<organism evidence="1 2">
    <name type="scientific">Neodothiora populina</name>
    <dbReference type="NCBI Taxonomy" id="2781224"/>
    <lineage>
        <taxon>Eukaryota</taxon>
        <taxon>Fungi</taxon>
        <taxon>Dikarya</taxon>
        <taxon>Ascomycota</taxon>
        <taxon>Pezizomycotina</taxon>
        <taxon>Dothideomycetes</taxon>
        <taxon>Dothideomycetidae</taxon>
        <taxon>Dothideales</taxon>
        <taxon>Dothioraceae</taxon>
        <taxon>Neodothiora</taxon>
    </lineage>
</organism>
<dbReference type="InterPro" id="IPR018783">
    <property type="entry name" value="TF_ENY2"/>
</dbReference>
<reference evidence="1 2" key="1">
    <citation type="submission" date="2024-07" db="EMBL/GenBank/DDBJ databases">
        <title>Draft sequence of the Neodothiora populina.</title>
        <authorList>
            <person name="Drown D.D."/>
            <person name="Schuette U.S."/>
            <person name="Buechlein A.B."/>
            <person name="Rusch D.R."/>
            <person name="Winton L.W."/>
            <person name="Adams G.A."/>
        </authorList>
    </citation>
    <scope>NUCLEOTIDE SEQUENCE [LARGE SCALE GENOMIC DNA]</scope>
    <source>
        <strain evidence="1 2">CPC 39397</strain>
    </source>
</reference>
<dbReference type="EMBL" id="JBFMKM010000009">
    <property type="protein sequence ID" value="KAL1304213.1"/>
    <property type="molecule type" value="Genomic_DNA"/>
</dbReference>
<gene>
    <name evidence="1" type="ORF">AAFC00_000634</name>
</gene>
<evidence type="ECO:0000313" key="1">
    <source>
        <dbReference type="EMBL" id="KAL1304213.1"/>
    </source>
</evidence>
<accession>A0ABR3PDI0</accession>
<evidence type="ECO:0000313" key="2">
    <source>
        <dbReference type="Proteomes" id="UP001562354"/>
    </source>
</evidence>
<dbReference type="Proteomes" id="UP001562354">
    <property type="component" value="Unassembled WGS sequence"/>
</dbReference>
<name>A0ABR3PDI0_9PEZI</name>
<dbReference type="RefSeq" id="XP_069200488.1">
    <property type="nucleotide sequence ID" value="XM_069346327.1"/>
</dbReference>
<dbReference type="Pfam" id="PF10163">
    <property type="entry name" value="EnY2"/>
    <property type="match status" value="1"/>
</dbReference>
<keyword evidence="2" id="KW-1185">Reference proteome</keyword>
<protein>
    <submittedName>
        <fullName evidence="1">Uncharacterized protein</fullName>
    </submittedName>
</protein>
<dbReference type="GeneID" id="95974337"/>
<dbReference type="InterPro" id="IPR038212">
    <property type="entry name" value="TF_EnY2_sf"/>
</dbReference>
<comment type="caution">
    <text evidence="1">The sequence shown here is derived from an EMBL/GenBank/DDBJ whole genome shotgun (WGS) entry which is preliminary data.</text>
</comment>